<keyword evidence="1" id="KW-0732">Signal</keyword>
<sequence length="155" mass="17479">MSLLKSLGVATTVLMLAVPAVSFAQSERDIHQEEANRELVVDFYNRFFNDHDTEKSAEVLAPDYIQHNPGVPDGRAPVVEYFSSYFKAHPDYKSEIMRSAADGDLVWLHVHSTESDKDQGEAVVDIFRVNDGKIVEHWDVIQPVPDKSANDNTMF</sequence>
<feature type="signal peptide" evidence="1">
    <location>
        <begin position="1"/>
        <end position="24"/>
    </location>
</feature>
<feature type="domain" description="SnoaL-like" evidence="2">
    <location>
        <begin position="41"/>
        <end position="137"/>
    </location>
</feature>
<gene>
    <name evidence="3" type="ORF">KSP9073_01776</name>
</gene>
<feature type="chain" id="PRO_5015346882" description="SnoaL-like domain-containing protein" evidence="1">
    <location>
        <begin position="25"/>
        <end position="155"/>
    </location>
</feature>
<dbReference type="PANTHER" id="PTHR38436">
    <property type="entry name" value="POLYKETIDE CYCLASE SNOAL-LIKE DOMAIN"/>
    <property type="match status" value="1"/>
</dbReference>
<protein>
    <recommendedName>
        <fullName evidence="2">SnoaL-like domain-containing protein</fullName>
    </recommendedName>
</protein>
<accession>A0A2R8CLH4</accession>
<organism evidence="3 4">
    <name type="scientific">Kushneria phyllosphaerae</name>
    <dbReference type="NCBI Taxonomy" id="2100822"/>
    <lineage>
        <taxon>Bacteria</taxon>
        <taxon>Pseudomonadati</taxon>
        <taxon>Pseudomonadota</taxon>
        <taxon>Gammaproteobacteria</taxon>
        <taxon>Oceanospirillales</taxon>
        <taxon>Halomonadaceae</taxon>
        <taxon>Kushneria</taxon>
    </lineage>
</organism>
<reference evidence="4" key="1">
    <citation type="submission" date="2018-03" db="EMBL/GenBank/DDBJ databases">
        <authorList>
            <person name="Navarro De La Torre S."/>
        </authorList>
    </citation>
    <scope>NUCLEOTIDE SEQUENCE [LARGE SCALE GENOMIC DNA]</scope>
    <source>
        <strain evidence="4">EAod3</strain>
    </source>
</reference>
<dbReference type="PANTHER" id="PTHR38436:SF1">
    <property type="entry name" value="ESTER CYCLASE"/>
    <property type="match status" value="1"/>
</dbReference>
<dbReference type="InterPro" id="IPR009959">
    <property type="entry name" value="Cyclase_SnoaL-like"/>
</dbReference>
<dbReference type="GO" id="GO:0030638">
    <property type="term" value="P:polyketide metabolic process"/>
    <property type="evidence" value="ECO:0007669"/>
    <property type="project" value="InterPro"/>
</dbReference>
<evidence type="ECO:0000313" key="3">
    <source>
        <dbReference type="EMBL" id="SPJ33755.1"/>
    </source>
</evidence>
<dbReference type="RefSeq" id="WP_108842573.1">
    <property type="nucleotide sequence ID" value="NZ_ONZI01000002.1"/>
</dbReference>
<dbReference type="Proteomes" id="UP000244934">
    <property type="component" value="Unassembled WGS sequence"/>
</dbReference>
<keyword evidence="4" id="KW-1185">Reference proteome</keyword>
<evidence type="ECO:0000259" key="2">
    <source>
        <dbReference type="Pfam" id="PF12680"/>
    </source>
</evidence>
<evidence type="ECO:0000313" key="4">
    <source>
        <dbReference type="Proteomes" id="UP000244934"/>
    </source>
</evidence>
<dbReference type="InterPro" id="IPR032710">
    <property type="entry name" value="NTF2-like_dom_sf"/>
</dbReference>
<dbReference type="OrthoDB" id="9812089at2"/>
<dbReference type="EMBL" id="ONZI01000002">
    <property type="protein sequence ID" value="SPJ33755.1"/>
    <property type="molecule type" value="Genomic_DNA"/>
</dbReference>
<evidence type="ECO:0000256" key="1">
    <source>
        <dbReference type="SAM" id="SignalP"/>
    </source>
</evidence>
<dbReference type="Gene3D" id="3.10.450.50">
    <property type="match status" value="1"/>
</dbReference>
<dbReference type="AlphaFoldDB" id="A0A2R8CLH4"/>
<dbReference type="InterPro" id="IPR037401">
    <property type="entry name" value="SnoaL-like"/>
</dbReference>
<proteinExistence type="predicted"/>
<dbReference type="Pfam" id="PF12680">
    <property type="entry name" value="SnoaL_2"/>
    <property type="match status" value="1"/>
</dbReference>
<dbReference type="SUPFAM" id="SSF54427">
    <property type="entry name" value="NTF2-like"/>
    <property type="match status" value="1"/>
</dbReference>
<name>A0A2R8CLH4_9GAMM</name>